<reference evidence="1" key="1">
    <citation type="journal article" date="2015" name="Nature">
        <title>Complex archaea that bridge the gap between prokaryotes and eukaryotes.</title>
        <authorList>
            <person name="Spang A."/>
            <person name="Saw J.H."/>
            <person name="Jorgensen S.L."/>
            <person name="Zaremba-Niedzwiedzka K."/>
            <person name="Martijn J."/>
            <person name="Lind A.E."/>
            <person name="van Eijk R."/>
            <person name="Schleper C."/>
            <person name="Guy L."/>
            <person name="Ettema T.J."/>
        </authorList>
    </citation>
    <scope>NUCLEOTIDE SEQUENCE</scope>
</reference>
<name>A0A0F9TC54_9ZZZZ</name>
<dbReference type="EMBL" id="LAZR01001323">
    <property type="protein sequence ID" value="KKN46561.1"/>
    <property type="molecule type" value="Genomic_DNA"/>
</dbReference>
<dbReference type="AlphaFoldDB" id="A0A0F9TC54"/>
<gene>
    <name evidence="1" type="ORF">LCGC14_0671550</name>
</gene>
<evidence type="ECO:0000313" key="1">
    <source>
        <dbReference type="EMBL" id="KKN46561.1"/>
    </source>
</evidence>
<comment type="caution">
    <text evidence="1">The sequence shown here is derived from an EMBL/GenBank/DDBJ whole genome shotgun (WGS) entry which is preliminary data.</text>
</comment>
<protein>
    <submittedName>
        <fullName evidence="1">Uncharacterized protein</fullName>
    </submittedName>
</protein>
<proteinExistence type="predicted"/>
<organism evidence="1">
    <name type="scientific">marine sediment metagenome</name>
    <dbReference type="NCBI Taxonomy" id="412755"/>
    <lineage>
        <taxon>unclassified sequences</taxon>
        <taxon>metagenomes</taxon>
        <taxon>ecological metagenomes</taxon>
    </lineage>
</organism>
<sequence length="112" mass="13471">MNTKKKAIKLHRELWDWLYHHPSKKKYDWPGWKMNGGIHPDVENDCFACKYMFTHTGCAFTALRMCEKHCPLVWPGGACYEGERLYYNWERAVTFSRIKKYAKLIRDLPERK</sequence>
<accession>A0A0F9TC54</accession>